<sequence>MAKQTLYAIKNWFKTGLKPSQQQFWDTWDSFWHKDEIIPAANIENLDKRLDEKADQQAFAGHLTDPLAHQALLASKANLNHTHTIAQVEGLQLLLNSKTSREEVLSWIDDYDLDIKDGVPEDGNTFMKLYQKIAGSFKEITVADLTARDAYNISGLPMNVFVLNDGDGRWALYKATTTGTNAVYIKISDPDLLNAAMSASQIKTAYESNPDTNAFTNVLLSKLNSLQNVTLASDAEVQLTAAVTEDSKVVSRLKLFNWWAWIKTQAQVITKPWTFNSGIILGAGTTTTPPLVIPGGSLTSALQNGAIERDANGVLWNTFGSVRNPLLSIATVSSLPATVPAALTFVYLSSDKCIYYSDGTRWQLLVRSSVPVGGNTTNLIKTIRQVTTDEYTALPASEKNADTLYISKGSPYNVITIPPPPAPVIINIGDLDLTDKMTIEYGRFYDCPANYSLPNGLFFQFTQWHQDKKQDVIVQIFHLNDDSTESKVAEYIGRGVNNWYFGEKPGIKIIKYIINPLGVKSMNVGIEFYYSLQTPKPSNFELNKGFINFFKNLQSLILAVNGSFVVNSGVLDCSELKELVNIGDYSPLILDPKSPPDGDNLFMSTISLHPVARIQSFIILLSGGFPDDEPGKKGQWAGRFSKIPENLADITVLQLDYTNISSAEMDRMLIDLDKAGRFNGRLLIENNYNGTYLNPVKRTSASNASKVSLLQKGWSIQLPE</sequence>
<dbReference type="AlphaFoldDB" id="A0A7W8ZMY5"/>
<evidence type="ECO:0000313" key="2">
    <source>
        <dbReference type="Proteomes" id="UP000537204"/>
    </source>
</evidence>
<gene>
    <name evidence="1" type="ORF">HDE68_002638</name>
</gene>
<reference evidence="1 2" key="1">
    <citation type="submission" date="2020-08" db="EMBL/GenBank/DDBJ databases">
        <title>Genomic Encyclopedia of Type Strains, Phase IV (KMG-V): Genome sequencing to study the core and pangenomes of soil and plant-associated prokaryotes.</title>
        <authorList>
            <person name="Whitman W."/>
        </authorList>
    </citation>
    <scope>NUCLEOTIDE SEQUENCE [LARGE SCALE GENOMIC DNA]</scope>
    <source>
        <strain evidence="1 2">S3M1</strain>
    </source>
</reference>
<proteinExistence type="predicted"/>
<evidence type="ECO:0000313" key="1">
    <source>
        <dbReference type="EMBL" id="MBB5636737.1"/>
    </source>
</evidence>
<dbReference type="EMBL" id="JACHCE010000003">
    <property type="protein sequence ID" value="MBB5636737.1"/>
    <property type="molecule type" value="Genomic_DNA"/>
</dbReference>
<dbReference type="Pfam" id="PF12789">
    <property type="entry name" value="PTR"/>
    <property type="match status" value="1"/>
</dbReference>
<dbReference type="Proteomes" id="UP000537204">
    <property type="component" value="Unassembled WGS sequence"/>
</dbReference>
<comment type="caution">
    <text evidence="1">The sequence shown here is derived from an EMBL/GenBank/DDBJ whole genome shotgun (WGS) entry which is preliminary data.</text>
</comment>
<accession>A0A7W8ZMY5</accession>
<protein>
    <submittedName>
        <fullName evidence="1">Uncharacterized protein</fullName>
    </submittedName>
</protein>
<name>A0A7W8ZMY5_9SPHI</name>
<organism evidence="1 2">
    <name type="scientific">Pedobacter cryoconitis</name>
    <dbReference type="NCBI Taxonomy" id="188932"/>
    <lineage>
        <taxon>Bacteria</taxon>
        <taxon>Pseudomonadati</taxon>
        <taxon>Bacteroidota</taxon>
        <taxon>Sphingobacteriia</taxon>
        <taxon>Sphingobacteriales</taxon>
        <taxon>Sphingobacteriaceae</taxon>
        <taxon>Pedobacter</taxon>
    </lineage>
</organism>
<dbReference type="RefSeq" id="WP_183882555.1">
    <property type="nucleotide sequence ID" value="NZ_JACHCE010000003.1"/>
</dbReference>